<dbReference type="RefSeq" id="WP_153022087.1">
    <property type="nucleotide sequence ID" value="NZ_BAABIH010000012.1"/>
</dbReference>
<feature type="region of interest" description="Disordered" evidence="1">
    <location>
        <begin position="1"/>
        <end position="24"/>
    </location>
</feature>
<gene>
    <name evidence="4" type="ORF">KDY119_01302</name>
</gene>
<evidence type="ECO:0000313" key="5">
    <source>
        <dbReference type="Proteomes" id="UP000326702"/>
    </source>
</evidence>
<keyword evidence="2" id="KW-0812">Transmembrane</keyword>
<evidence type="ECO:0000259" key="3">
    <source>
        <dbReference type="Pfam" id="PF07853"/>
    </source>
</evidence>
<sequence length="346" mass="35781">MTTTPRPDRFPAPNLRPEAPAPGGWRRHARATALWSGGIALALLVAAALVAASWADELPDPVATHWSGSGGPDGFSSLGGAIAVGLGVGALCVVVFSAITWFWGRAASTRRIMASTTIWLAGLVSLTLVGMLDQQRGLADAHEAGSVGGVVLLAVLLPLLPAAAAALLVHPDPPLPATTAVAADARRTALRPDERAAWVGRATGRALPAVVLGSTIVVVAVAVASQLWFLLAVAVLLLVLLLSMGAFHVRVSASGLTVRSVFGWPRTTVPADEVERADVVQVSPTRDFGGYGWRLGREGRTGIVVRAGEALEVTRTGGRRLVVTVDDAADAAALLNTMAERARAAR</sequence>
<dbReference type="OrthoDB" id="3178004at2"/>
<dbReference type="Proteomes" id="UP000326702">
    <property type="component" value="Chromosome"/>
</dbReference>
<dbReference type="KEGG" id="lxl:KDY119_01302"/>
<evidence type="ECO:0000256" key="1">
    <source>
        <dbReference type="SAM" id="MobiDB-lite"/>
    </source>
</evidence>
<feature type="transmembrane region" description="Helical" evidence="2">
    <location>
        <begin position="33"/>
        <end position="55"/>
    </location>
</feature>
<feature type="transmembrane region" description="Helical" evidence="2">
    <location>
        <begin position="206"/>
        <end position="223"/>
    </location>
</feature>
<keyword evidence="2" id="KW-1133">Transmembrane helix</keyword>
<evidence type="ECO:0000313" key="4">
    <source>
        <dbReference type="EMBL" id="QFU97798.1"/>
    </source>
</evidence>
<dbReference type="InterPro" id="IPR012867">
    <property type="entry name" value="DUF1648"/>
</dbReference>
<dbReference type="Pfam" id="PF07853">
    <property type="entry name" value="DUF1648"/>
    <property type="match status" value="1"/>
</dbReference>
<dbReference type="EMBL" id="CP045529">
    <property type="protein sequence ID" value="QFU97798.1"/>
    <property type="molecule type" value="Genomic_DNA"/>
</dbReference>
<accession>A0A5P9Q8N4</accession>
<name>A0A5P9Q8N4_9MICO</name>
<feature type="transmembrane region" description="Helical" evidence="2">
    <location>
        <begin position="144"/>
        <end position="169"/>
    </location>
</feature>
<keyword evidence="5" id="KW-1185">Reference proteome</keyword>
<organism evidence="4 5">
    <name type="scientific">Luteimicrobium xylanilyticum</name>
    <dbReference type="NCBI Taxonomy" id="1133546"/>
    <lineage>
        <taxon>Bacteria</taxon>
        <taxon>Bacillati</taxon>
        <taxon>Actinomycetota</taxon>
        <taxon>Actinomycetes</taxon>
        <taxon>Micrococcales</taxon>
        <taxon>Luteimicrobium</taxon>
    </lineage>
</organism>
<keyword evidence="2" id="KW-0472">Membrane</keyword>
<feature type="transmembrane region" description="Helical" evidence="2">
    <location>
        <begin position="112"/>
        <end position="132"/>
    </location>
</feature>
<reference evidence="4 5" key="1">
    <citation type="submission" date="2019-10" db="EMBL/GenBank/DDBJ databases">
        <title>Genome sequence of Luteimicrobium xylanilyticum HY-24.</title>
        <authorList>
            <person name="Kim D.Y."/>
            <person name="Park H.-Y."/>
        </authorList>
    </citation>
    <scope>NUCLEOTIDE SEQUENCE [LARGE SCALE GENOMIC DNA]</scope>
    <source>
        <strain evidence="4 5">HY-24</strain>
    </source>
</reference>
<feature type="transmembrane region" description="Helical" evidence="2">
    <location>
        <begin position="75"/>
        <end position="103"/>
    </location>
</feature>
<evidence type="ECO:0000256" key="2">
    <source>
        <dbReference type="SAM" id="Phobius"/>
    </source>
</evidence>
<feature type="domain" description="DUF1648" evidence="3">
    <location>
        <begin position="43"/>
        <end position="81"/>
    </location>
</feature>
<proteinExistence type="predicted"/>
<dbReference type="AlphaFoldDB" id="A0A5P9Q8N4"/>
<protein>
    <recommendedName>
        <fullName evidence="3">DUF1648 domain-containing protein</fullName>
    </recommendedName>
</protein>
<feature type="transmembrane region" description="Helical" evidence="2">
    <location>
        <begin position="229"/>
        <end position="249"/>
    </location>
</feature>